<proteinExistence type="predicted"/>
<dbReference type="Proteomes" id="UP001597417">
    <property type="component" value="Unassembled WGS sequence"/>
</dbReference>
<sequence length="68" mass="7564">MDVIERDDCVSGVAEQLAREFGKSVPRADIEEVVATARRDLDGQVPPHALDELLHRLAHYRLSQLSPA</sequence>
<evidence type="ECO:0000313" key="1">
    <source>
        <dbReference type="EMBL" id="MFD2416804.1"/>
    </source>
</evidence>
<keyword evidence="2" id="KW-1185">Reference proteome</keyword>
<dbReference type="Gene3D" id="1.10.8.1060">
    <property type="entry name" value="Corynebacterium glutamicum thioredoxin-dependent arsenate reductase, N-terminal domain"/>
    <property type="match status" value="1"/>
</dbReference>
<comment type="caution">
    <text evidence="1">The sequence shown here is derived from an EMBL/GenBank/DDBJ whole genome shotgun (WGS) entry which is preliminary data.</text>
</comment>
<reference evidence="2" key="1">
    <citation type="journal article" date="2019" name="Int. J. Syst. Evol. Microbiol.">
        <title>The Global Catalogue of Microorganisms (GCM) 10K type strain sequencing project: providing services to taxonomists for standard genome sequencing and annotation.</title>
        <authorList>
            <consortium name="The Broad Institute Genomics Platform"/>
            <consortium name="The Broad Institute Genome Sequencing Center for Infectious Disease"/>
            <person name="Wu L."/>
            <person name="Ma J."/>
        </authorList>
    </citation>
    <scope>NUCLEOTIDE SEQUENCE [LARGE SCALE GENOMIC DNA]</scope>
    <source>
        <strain evidence="2">CGMCC 4.7645</strain>
    </source>
</reference>
<evidence type="ECO:0000313" key="2">
    <source>
        <dbReference type="Proteomes" id="UP001597417"/>
    </source>
</evidence>
<organism evidence="1 2">
    <name type="scientific">Amycolatopsis pigmentata</name>
    <dbReference type="NCBI Taxonomy" id="450801"/>
    <lineage>
        <taxon>Bacteria</taxon>
        <taxon>Bacillati</taxon>
        <taxon>Actinomycetota</taxon>
        <taxon>Actinomycetes</taxon>
        <taxon>Pseudonocardiales</taxon>
        <taxon>Pseudonocardiaceae</taxon>
        <taxon>Amycolatopsis</taxon>
    </lineage>
</organism>
<dbReference type="EMBL" id="JBHUKR010000006">
    <property type="protein sequence ID" value="MFD2416804.1"/>
    <property type="molecule type" value="Genomic_DNA"/>
</dbReference>
<name>A0ABW5FRH0_9PSEU</name>
<accession>A0ABW5FRH0</accession>
<gene>
    <name evidence="1" type="ORF">ACFSXZ_10770</name>
</gene>
<dbReference type="RefSeq" id="WP_378263926.1">
    <property type="nucleotide sequence ID" value="NZ_JBHUKR010000006.1"/>
</dbReference>
<protein>
    <submittedName>
        <fullName evidence="1">Uncharacterized protein</fullName>
    </submittedName>
</protein>